<dbReference type="Pfam" id="PF25800">
    <property type="entry name" value="FimV_N"/>
    <property type="match status" value="1"/>
</dbReference>
<feature type="region of interest" description="Disordered" evidence="1">
    <location>
        <begin position="363"/>
        <end position="383"/>
    </location>
</feature>
<feature type="compositionally biased region" description="Low complexity" evidence="1">
    <location>
        <begin position="173"/>
        <end position="186"/>
    </location>
</feature>
<sequence length="595" mass="64681">MRSGLMYLPLFRLPLLPILLCSAGVAEAVALGKMTVLSHLGSRFEAEVQLLDTAAGKQPLAECFRLGQRGQSGESDIPLLTRARLTVEQRGSGLRLHIVSEQTISEPVLQVNLHAGCGAEVVHKYLLLVDPPLASKPPVALPAVRMAAVAEPVSRQRPATGSPPGTPDSQVLAAARPATNPGAASAGDTQTGLQPERQLPRKPFPGYGATDRLLLSGGADSQQPRIADDLPLRLSTRLSAQLLNKTTDNQRSMLRIEYQLLSALHTQAEQQLVVAEQVRRLDAALNDLQRKSLGQSSKQQTFVAAAVPAGMPQPATAPSRIAAAPVARVNENKDWWLEAGLLFGLVAGLTWLLRRRSGRASRLPDIAEPMPRPGDSSDDADNRHQTIGLAERPAMTTESEPVMDTTLLVPDGVARESAARDDDEATAVLQLAEIMISFGRVTGAAQVLEEFVEQKPTLAVTPWLKLLEVYRQNEQREAFEALGLRLTRHFNVAAADWESAEELVEPVFAASDGQAASIEQLLERLPRVGQLPHIRVAVTRTWNSPECLAYLHKLLRDNRDGERRGFPLGTARELLFLIDLLESRLAHQTGILQTE</sequence>
<protein>
    <submittedName>
        <fullName evidence="3">Tfp pilus assembly protein FimV</fullName>
    </submittedName>
</protein>
<dbReference type="AlphaFoldDB" id="A0A080LRT4"/>
<dbReference type="EMBL" id="JDVG02000615">
    <property type="protein sequence ID" value="KFB70992.1"/>
    <property type="molecule type" value="Genomic_DNA"/>
</dbReference>
<evidence type="ECO:0000313" key="4">
    <source>
        <dbReference type="Proteomes" id="UP000020077"/>
    </source>
</evidence>
<organism evidence="3 4">
    <name type="scientific">Candidatus Accumulibacter phosphatis</name>
    <dbReference type="NCBI Taxonomy" id="327160"/>
    <lineage>
        <taxon>Bacteria</taxon>
        <taxon>Pseudomonadati</taxon>
        <taxon>Pseudomonadota</taxon>
        <taxon>Betaproteobacteria</taxon>
        <taxon>Candidatus Accumulibacter</taxon>
    </lineage>
</organism>
<evidence type="ECO:0000313" key="3">
    <source>
        <dbReference type="EMBL" id="KFB70992.1"/>
    </source>
</evidence>
<name>A0A080LRT4_9PROT</name>
<evidence type="ECO:0000259" key="2">
    <source>
        <dbReference type="Pfam" id="PF25800"/>
    </source>
</evidence>
<feature type="domain" description="FimV N-terminal" evidence="2">
    <location>
        <begin position="30"/>
        <end position="132"/>
    </location>
</feature>
<reference evidence="3 4" key="1">
    <citation type="submission" date="2014-02" db="EMBL/GenBank/DDBJ databases">
        <title>Expanding our view of genomic diversity in Candidatus Accumulibacter clades.</title>
        <authorList>
            <person name="Skennerton C.T."/>
            <person name="Barr J.J."/>
            <person name="Slater F.R."/>
            <person name="Bond P.L."/>
            <person name="Tyson G.W."/>
        </authorList>
    </citation>
    <scope>NUCLEOTIDE SEQUENCE [LARGE SCALE GENOMIC DNA]</scope>
    <source>
        <strain evidence="4">BA-91</strain>
    </source>
</reference>
<dbReference type="InterPro" id="IPR057840">
    <property type="entry name" value="FimV_N"/>
</dbReference>
<evidence type="ECO:0000256" key="1">
    <source>
        <dbReference type="SAM" id="MobiDB-lite"/>
    </source>
</evidence>
<gene>
    <name evidence="3" type="ORF">AW09_003893</name>
</gene>
<comment type="caution">
    <text evidence="3">The sequence shown here is derived from an EMBL/GenBank/DDBJ whole genome shotgun (WGS) entry which is preliminary data.</text>
</comment>
<feature type="region of interest" description="Disordered" evidence="1">
    <location>
        <begin position="152"/>
        <end position="228"/>
    </location>
</feature>
<proteinExistence type="predicted"/>
<accession>A0A080LRT4</accession>
<dbReference type="Proteomes" id="UP000020077">
    <property type="component" value="Unassembled WGS sequence"/>
</dbReference>